<evidence type="ECO:0000259" key="1">
    <source>
        <dbReference type="Pfam" id="PF04149"/>
    </source>
</evidence>
<name>A0A919D1W7_9ACTN</name>
<dbReference type="Pfam" id="PF04149">
    <property type="entry name" value="DUF397"/>
    <property type="match status" value="1"/>
</dbReference>
<comment type="caution">
    <text evidence="2">The sequence shown here is derived from an EMBL/GenBank/DDBJ whole genome shotgun (WGS) entry which is preliminary data.</text>
</comment>
<gene>
    <name evidence="2" type="ORF">GCM10010339_28340</name>
</gene>
<evidence type="ECO:0000313" key="3">
    <source>
        <dbReference type="Proteomes" id="UP000655443"/>
    </source>
</evidence>
<protein>
    <recommendedName>
        <fullName evidence="1">DUF397 domain-containing protein</fullName>
    </recommendedName>
</protein>
<organism evidence="2 3">
    <name type="scientific">Streptomyces alanosinicus</name>
    <dbReference type="NCBI Taxonomy" id="68171"/>
    <lineage>
        <taxon>Bacteria</taxon>
        <taxon>Bacillati</taxon>
        <taxon>Actinomycetota</taxon>
        <taxon>Actinomycetes</taxon>
        <taxon>Kitasatosporales</taxon>
        <taxon>Streptomycetaceae</taxon>
        <taxon>Streptomyces</taxon>
    </lineage>
</organism>
<keyword evidence="3" id="KW-1185">Reference proteome</keyword>
<sequence length="70" mass="8043">MRDTAPIRIWIKSSYSGHNNNCMEFLSPPPLGKAVVRDSKDPHRRMIVFRAETWTQFVHTYRSGAPEPTG</sequence>
<dbReference type="InterPro" id="IPR007278">
    <property type="entry name" value="DUF397"/>
</dbReference>
<dbReference type="EMBL" id="BMVG01000005">
    <property type="protein sequence ID" value="GHE02959.1"/>
    <property type="molecule type" value="Genomic_DNA"/>
</dbReference>
<proteinExistence type="predicted"/>
<dbReference type="AlphaFoldDB" id="A0A919D1W7"/>
<reference evidence="2" key="2">
    <citation type="submission" date="2020-09" db="EMBL/GenBank/DDBJ databases">
        <authorList>
            <person name="Sun Q."/>
            <person name="Ohkuma M."/>
        </authorList>
    </citation>
    <scope>NUCLEOTIDE SEQUENCE</scope>
    <source>
        <strain evidence="2">JCM 4714</strain>
    </source>
</reference>
<dbReference type="Proteomes" id="UP000655443">
    <property type="component" value="Unassembled WGS sequence"/>
</dbReference>
<feature type="domain" description="DUF397" evidence="1">
    <location>
        <begin position="10"/>
        <end position="60"/>
    </location>
</feature>
<dbReference type="RefSeq" id="WP_268252441.1">
    <property type="nucleotide sequence ID" value="NZ_BMVG01000005.1"/>
</dbReference>
<evidence type="ECO:0000313" key="2">
    <source>
        <dbReference type="EMBL" id="GHE02959.1"/>
    </source>
</evidence>
<accession>A0A919D1W7</accession>
<reference evidence="2" key="1">
    <citation type="journal article" date="2014" name="Int. J. Syst. Evol. Microbiol.">
        <title>Complete genome sequence of Corynebacterium casei LMG S-19264T (=DSM 44701T), isolated from a smear-ripened cheese.</title>
        <authorList>
            <consortium name="US DOE Joint Genome Institute (JGI-PGF)"/>
            <person name="Walter F."/>
            <person name="Albersmeier A."/>
            <person name="Kalinowski J."/>
            <person name="Ruckert C."/>
        </authorList>
    </citation>
    <scope>NUCLEOTIDE SEQUENCE</scope>
    <source>
        <strain evidence="2">JCM 4714</strain>
    </source>
</reference>